<dbReference type="GO" id="GO:0006265">
    <property type="term" value="P:DNA topological change"/>
    <property type="evidence" value="ECO:0007669"/>
    <property type="project" value="InterPro"/>
</dbReference>
<reference evidence="2" key="1">
    <citation type="submission" date="2019-08" db="EMBL/GenBank/DDBJ databases">
        <authorList>
            <person name="Kucharzyk K."/>
            <person name="Murdoch R.W."/>
            <person name="Higgins S."/>
            <person name="Loffler F."/>
        </authorList>
    </citation>
    <scope>NUCLEOTIDE SEQUENCE</scope>
</reference>
<proteinExistence type="predicted"/>
<protein>
    <submittedName>
        <fullName evidence="2">DNA topoisomerase 1</fullName>
        <ecNumber evidence="2">5.6.2.2</ecNumber>
    </submittedName>
</protein>
<dbReference type="GO" id="GO:0005694">
    <property type="term" value="C:chromosome"/>
    <property type="evidence" value="ECO:0007669"/>
    <property type="project" value="InterPro"/>
</dbReference>
<dbReference type="InterPro" id="IPR013498">
    <property type="entry name" value="Topo_IA_Znf"/>
</dbReference>
<dbReference type="GO" id="GO:0003918">
    <property type="term" value="F:DNA topoisomerase type II (double strand cut, ATP-hydrolyzing) activity"/>
    <property type="evidence" value="ECO:0007669"/>
    <property type="project" value="UniProtKB-EC"/>
</dbReference>
<evidence type="ECO:0000259" key="1">
    <source>
        <dbReference type="Pfam" id="PF01396"/>
    </source>
</evidence>
<keyword evidence="2" id="KW-0413">Isomerase</keyword>
<accession>A0A645GQW8</accession>
<dbReference type="AlphaFoldDB" id="A0A645GQW8"/>
<dbReference type="Gene3D" id="3.30.65.10">
    <property type="entry name" value="Bacterial Topoisomerase I, domain 1"/>
    <property type="match status" value="1"/>
</dbReference>
<dbReference type="InterPro" id="IPR009563">
    <property type="entry name" value="SSSCA1"/>
</dbReference>
<sequence length="76" mass="8544">MCGKALVERESKKGAKYYGCTGYPECKFMTWDEPIHDKCPQCGTPMFRKKGKGAKVYCAKEGCGYEKAAYADKDKE</sequence>
<organism evidence="2">
    <name type="scientific">bioreactor metagenome</name>
    <dbReference type="NCBI Taxonomy" id="1076179"/>
    <lineage>
        <taxon>unclassified sequences</taxon>
        <taxon>metagenomes</taxon>
        <taxon>ecological metagenomes</taxon>
    </lineage>
</organism>
<name>A0A645GQW8_9ZZZZ</name>
<evidence type="ECO:0000313" key="2">
    <source>
        <dbReference type="EMBL" id="MPN26073.1"/>
    </source>
</evidence>
<comment type="caution">
    <text evidence="2">The sequence shown here is derived from an EMBL/GenBank/DDBJ whole genome shotgun (WGS) entry which is preliminary data.</text>
</comment>
<feature type="domain" description="DNA topoisomerase type IA zn finger" evidence="1">
    <location>
        <begin position="2"/>
        <end position="34"/>
    </location>
</feature>
<dbReference type="EMBL" id="VSSQ01075488">
    <property type="protein sequence ID" value="MPN26073.1"/>
    <property type="molecule type" value="Genomic_DNA"/>
</dbReference>
<dbReference type="Pfam" id="PF01396">
    <property type="entry name" value="Zn_ribbon_Top1"/>
    <property type="match status" value="1"/>
</dbReference>
<gene>
    <name evidence="2" type="primary">topA_47</name>
    <name evidence="2" type="ORF">SDC9_173495</name>
</gene>
<dbReference type="Pfam" id="PF06677">
    <property type="entry name" value="Auto_anti-p27"/>
    <property type="match status" value="1"/>
</dbReference>
<dbReference type="EC" id="5.6.2.2" evidence="2"/>
<dbReference type="GO" id="GO:0003677">
    <property type="term" value="F:DNA binding"/>
    <property type="evidence" value="ECO:0007669"/>
    <property type="project" value="InterPro"/>
</dbReference>